<dbReference type="PROSITE" id="PS00873">
    <property type="entry name" value="NA_ALANINE_SYMP"/>
    <property type="match status" value="1"/>
</dbReference>
<dbReference type="PANTHER" id="PTHR30330">
    <property type="entry name" value="AGSS FAMILY TRANSPORTER, SODIUM-ALANINE"/>
    <property type="match status" value="1"/>
</dbReference>
<dbReference type="Pfam" id="PF01235">
    <property type="entry name" value="Na_Ala_symp"/>
    <property type="match status" value="1"/>
</dbReference>
<organism evidence="10 11">
    <name type="scientific">Emergencia timonensis</name>
    <dbReference type="NCBI Taxonomy" id="1776384"/>
    <lineage>
        <taxon>Bacteria</taxon>
        <taxon>Bacillati</taxon>
        <taxon>Bacillota</taxon>
        <taxon>Clostridia</taxon>
        <taxon>Peptostreptococcales</taxon>
        <taxon>Anaerovoracaceae</taxon>
        <taxon>Emergencia</taxon>
    </lineage>
</organism>
<dbReference type="AlphaFoldDB" id="A0A415DX79"/>
<feature type="transmembrane region" description="Helical" evidence="9">
    <location>
        <begin position="72"/>
        <end position="96"/>
    </location>
</feature>
<feature type="transmembrane region" description="Helical" evidence="9">
    <location>
        <begin position="150"/>
        <end position="168"/>
    </location>
</feature>
<dbReference type="GO" id="GO:0005283">
    <property type="term" value="F:amino acid:sodium symporter activity"/>
    <property type="evidence" value="ECO:0007669"/>
    <property type="project" value="InterPro"/>
</dbReference>
<accession>A0A415DX79</accession>
<sequence>MGAFLDDLTTQMYNIIWALPLTILALGTGLYFSLRMKFPQIRLFKDMVHYLLGRDRKREDRTSKEGMSSFQAFALALGGRVGVGNIAGVATAICFGGPGAVFWMWVIAFIGAGTAFSESALAQVYKTRIDGEYKGGPAYYIERGMGGNKVAKVFAVVFALAAILANGITGPTIQAFNFADAAHNAFNLNPWIGGALMAACVAVVAFGGAKRLGRVSELVVPVMAIIYIILALVILGINFKQIPSMFGLIFSSAFKMNSVYGAIWGSTVMWGVKRGIYSNEAGYGSGAHAAASAEVSHPAKQGLAQSFSVYVDTLFVCTATAIMILSTGMYNVINEKTETVITEGVPGMAAGVGFTQKAIDSVFPGVGSVFIAIAVFFFAFTTLLSFVLYTDVNISYILKNKGEGIRKVMTNVFRSVIVVIVLIGATRSSDAAWNTADIGIGIMCWINFTALIILSTKAVKLLKDYERQKHLGLDPVFEPADCGIKNADLWTDIVKEKYADLLAKKHDVEGKRKKEA</sequence>
<dbReference type="OrthoDB" id="9804874at2"/>
<feature type="transmembrane region" description="Helical" evidence="9">
    <location>
        <begin position="309"/>
        <end position="330"/>
    </location>
</feature>
<dbReference type="InterPro" id="IPR001463">
    <property type="entry name" value="Na/Ala_symport"/>
</dbReference>
<dbReference type="PRINTS" id="PR00175">
    <property type="entry name" value="NAALASMPORT"/>
</dbReference>
<dbReference type="EMBL" id="QRMS01000005">
    <property type="protein sequence ID" value="RHJ85079.1"/>
    <property type="molecule type" value="Genomic_DNA"/>
</dbReference>
<dbReference type="Proteomes" id="UP000284841">
    <property type="component" value="Unassembled WGS sequence"/>
</dbReference>
<dbReference type="NCBIfam" id="TIGR00835">
    <property type="entry name" value="agcS"/>
    <property type="match status" value="1"/>
</dbReference>
<evidence type="ECO:0000256" key="4">
    <source>
        <dbReference type="ARBA" id="ARBA00022475"/>
    </source>
</evidence>
<dbReference type="Gene3D" id="1.20.1740.10">
    <property type="entry name" value="Amino acid/polyamine transporter I"/>
    <property type="match status" value="1"/>
</dbReference>
<feature type="transmembrane region" description="Helical" evidence="9">
    <location>
        <begin position="408"/>
        <end position="426"/>
    </location>
</feature>
<keyword evidence="8 9" id="KW-0472">Membrane</keyword>
<keyword evidence="11" id="KW-1185">Reference proteome</keyword>
<keyword evidence="5 9" id="KW-0812">Transmembrane</keyword>
<dbReference type="GO" id="GO:0005886">
    <property type="term" value="C:plasma membrane"/>
    <property type="evidence" value="ECO:0007669"/>
    <property type="project" value="UniProtKB-SubCell"/>
</dbReference>
<feature type="transmembrane region" description="Helical" evidence="9">
    <location>
        <begin position="438"/>
        <end position="459"/>
    </location>
</feature>
<evidence type="ECO:0000313" key="11">
    <source>
        <dbReference type="Proteomes" id="UP000284841"/>
    </source>
</evidence>
<keyword evidence="3 9" id="KW-0813">Transport</keyword>
<evidence type="ECO:0000256" key="6">
    <source>
        <dbReference type="ARBA" id="ARBA00022847"/>
    </source>
</evidence>
<gene>
    <name evidence="10" type="ORF">DW099_15355</name>
</gene>
<name>A0A415DX79_9FIRM</name>
<dbReference type="RefSeq" id="WP_118336285.1">
    <property type="nucleotide sequence ID" value="NZ_AP025567.1"/>
</dbReference>
<keyword evidence="7 9" id="KW-1133">Transmembrane helix</keyword>
<reference evidence="10 11" key="1">
    <citation type="submission" date="2018-08" db="EMBL/GenBank/DDBJ databases">
        <title>A genome reference for cultivated species of the human gut microbiota.</title>
        <authorList>
            <person name="Zou Y."/>
            <person name="Xue W."/>
            <person name="Luo G."/>
        </authorList>
    </citation>
    <scope>NUCLEOTIDE SEQUENCE [LARGE SCALE GENOMIC DNA]</scope>
    <source>
        <strain evidence="10 11">AM07-24</strain>
    </source>
</reference>
<feature type="transmembrane region" description="Helical" evidence="9">
    <location>
        <begin position="102"/>
        <end position="125"/>
    </location>
</feature>
<evidence type="ECO:0000256" key="1">
    <source>
        <dbReference type="ARBA" id="ARBA00004651"/>
    </source>
</evidence>
<evidence type="ECO:0000256" key="9">
    <source>
        <dbReference type="RuleBase" id="RU363064"/>
    </source>
</evidence>
<protein>
    <submittedName>
        <fullName evidence="10">Alanine:cation symporter family protein</fullName>
    </submittedName>
</protein>
<evidence type="ECO:0000256" key="2">
    <source>
        <dbReference type="ARBA" id="ARBA00009261"/>
    </source>
</evidence>
<feature type="transmembrane region" description="Helical" evidence="9">
    <location>
        <begin position="245"/>
        <end position="264"/>
    </location>
</feature>
<keyword evidence="6 9" id="KW-0769">Symport</keyword>
<feature type="transmembrane region" description="Helical" evidence="9">
    <location>
        <begin position="369"/>
        <end position="388"/>
    </location>
</feature>
<evidence type="ECO:0000256" key="8">
    <source>
        <dbReference type="ARBA" id="ARBA00023136"/>
    </source>
</evidence>
<evidence type="ECO:0000313" key="10">
    <source>
        <dbReference type="EMBL" id="RHJ85079.1"/>
    </source>
</evidence>
<evidence type="ECO:0000256" key="5">
    <source>
        <dbReference type="ARBA" id="ARBA00022692"/>
    </source>
</evidence>
<comment type="caution">
    <text evidence="10">The sequence shown here is derived from an EMBL/GenBank/DDBJ whole genome shotgun (WGS) entry which is preliminary data.</text>
</comment>
<dbReference type="FunFam" id="1.20.1740.10:FF:000004">
    <property type="entry name" value="Sodium:alanine symporter family protein"/>
    <property type="match status" value="1"/>
</dbReference>
<feature type="transmembrane region" description="Helical" evidence="9">
    <location>
        <begin position="12"/>
        <end position="34"/>
    </location>
</feature>
<dbReference type="STRING" id="1776384.GCA_900086585_00083"/>
<feature type="transmembrane region" description="Helical" evidence="9">
    <location>
        <begin position="188"/>
        <end position="206"/>
    </location>
</feature>
<comment type="subcellular location">
    <subcellularLocation>
        <location evidence="1 9">Cell membrane</location>
        <topology evidence="1 9">Multi-pass membrane protein</topology>
    </subcellularLocation>
</comment>
<dbReference type="PANTHER" id="PTHR30330:SF7">
    <property type="entry name" value="SODIUM_PROTON-DEPENDENT ALANINE CARRIER PROTEIN YRBD-RELATED"/>
    <property type="match status" value="1"/>
</dbReference>
<keyword evidence="4 9" id="KW-1003">Cell membrane</keyword>
<comment type="similarity">
    <text evidence="2 9">Belongs to the alanine or glycine:cation symporter (AGCS) (TC 2.A.25) family.</text>
</comment>
<feature type="transmembrane region" description="Helical" evidence="9">
    <location>
        <begin position="218"/>
        <end position="239"/>
    </location>
</feature>
<evidence type="ECO:0000256" key="3">
    <source>
        <dbReference type="ARBA" id="ARBA00022448"/>
    </source>
</evidence>
<proteinExistence type="inferred from homology"/>
<evidence type="ECO:0000256" key="7">
    <source>
        <dbReference type="ARBA" id="ARBA00022989"/>
    </source>
</evidence>